<dbReference type="SUPFAM" id="SSF55073">
    <property type="entry name" value="Nucleotide cyclase"/>
    <property type="match status" value="1"/>
</dbReference>
<proteinExistence type="predicted"/>
<organism evidence="2 3">
    <name type="scientific">Ensifer canadensis</name>
    <dbReference type="NCBI Taxonomy" id="555315"/>
    <lineage>
        <taxon>Bacteria</taxon>
        <taxon>Pseudomonadati</taxon>
        <taxon>Pseudomonadota</taxon>
        <taxon>Alphaproteobacteria</taxon>
        <taxon>Hyphomicrobiales</taxon>
        <taxon>Rhizobiaceae</taxon>
        <taxon>Sinorhizobium/Ensifer group</taxon>
        <taxon>Ensifer</taxon>
    </lineage>
</organism>
<dbReference type="RefSeq" id="WP_025427703.1">
    <property type="nucleotide sequence ID" value="NZ_CP083370.1"/>
</dbReference>
<dbReference type="InterPro" id="IPR001054">
    <property type="entry name" value="A/G_cyclase"/>
</dbReference>
<dbReference type="Gene3D" id="3.30.70.1230">
    <property type="entry name" value="Nucleotide cyclase"/>
    <property type="match status" value="1"/>
</dbReference>
<dbReference type="Gene3D" id="3.40.50.10070">
    <property type="entry name" value="TolB, N-terminal domain"/>
    <property type="match status" value="1"/>
</dbReference>
<dbReference type="AlphaFoldDB" id="A0AAW4FM88"/>
<evidence type="ECO:0000313" key="3">
    <source>
        <dbReference type="Proteomes" id="UP000744980"/>
    </source>
</evidence>
<dbReference type="GO" id="GO:0006171">
    <property type="term" value="P:cAMP biosynthetic process"/>
    <property type="evidence" value="ECO:0007669"/>
    <property type="project" value="TreeGrafter"/>
</dbReference>
<dbReference type="CDD" id="cd07302">
    <property type="entry name" value="CHD"/>
    <property type="match status" value="1"/>
</dbReference>
<dbReference type="PANTHER" id="PTHR43081:SF19">
    <property type="entry name" value="PH-SENSITIVE ADENYLATE CYCLASE RV1264"/>
    <property type="match status" value="1"/>
</dbReference>
<sequence>MVEKSIHRRLVAILVADVVGYSRMMEADEAGTYETLKERRSHVLYPVVRAHGGRIVKLMGDGVLVEFASAIDVVEAALELQRKMAEANAGVPEPSEILLRIGINIGDVIGEGSDIYGEGVNIAARLEALAEPGGICMSEKVHNEVRGKIPVVMKDLGLVQLKNIAAPVRIFGMETARALLQTTLSRGREFTTIAVLPLTNMSGSTEQDYFADGLTEDIITELSRFRNLSVVARNTTFSYRGQSVNVAEVGRQLGAEFVLEGSVRLAGQRLRASVQLIDTQTGAHVFAERFDREMADIFAVQDQIVDAIIGRLFFNLQEVAGAVRARSSTTDISAYRSWLRAGAAWRNGDEQGARGHMQEAIRVDPTYAPALASLGLLYAYWRFSEPDAATDAGLEVECQEYAARAIAADRNDPFVLTSVAACFLLVGKIDEALRYSDIAISMSPRDMNVLVARGMILSYAGMHEEGLALVERGCKFEPLLPPAFLSSLGDCYYLARRFDAALTAYGTLIDPPYFFRLNQAACLAQLGRAEEAAIITRAMPAAFDADVYARNTAKICSLSEDAELWLNGFRKAGISIAQFSHRRPAKG</sequence>
<dbReference type="Proteomes" id="UP000744980">
    <property type="component" value="Unassembled WGS sequence"/>
</dbReference>
<dbReference type="InterPro" id="IPR011990">
    <property type="entry name" value="TPR-like_helical_dom_sf"/>
</dbReference>
<dbReference type="Pfam" id="PF00211">
    <property type="entry name" value="Guanylate_cyc"/>
    <property type="match status" value="1"/>
</dbReference>
<gene>
    <name evidence="2" type="ORF">GFB56_16435</name>
</gene>
<protein>
    <submittedName>
        <fullName evidence="2">Adenylate/guanylate cyclase domain-containing protein</fullName>
    </submittedName>
</protein>
<evidence type="ECO:0000313" key="2">
    <source>
        <dbReference type="EMBL" id="MBM3092391.1"/>
    </source>
</evidence>
<dbReference type="Gene3D" id="1.25.40.10">
    <property type="entry name" value="Tetratricopeptide repeat domain"/>
    <property type="match status" value="1"/>
</dbReference>
<dbReference type="InterPro" id="IPR029787">
    <property type="entry name" value="Nucleotide_cyclase"/>
</dbReference>
<dbReference type="EMBL" id="WXFA01000009">
    <property type="protein sequence ID" value="MBM3092391.1"/>
    <property type="molecule type" value="Genomic_DNA"/>
</dbReference>
<reference evidence="2 3" key="1">
    <citation type="submission" date="2020-01" db="EMBL/GenBank/DDBJ databases">
        <title>Draft genome assembly of Ensifer adhaerens T173.</title>
        <authorList>
            <person name="Craig J.E."/>
            <person name="Stinchcombe J.R."/>
        </authorList>
    </citation>
    <scope>NUCLEOTIDE SEQUENCE [LARGE SCALE GENOMIC DNA]</scope>
    <source>
        <strain evidence="2 3">T173</strain>
    </source>
</reference>
<feature type="domain" description="Guanylate cyclase" evidence="1">
    <location>
        <begin position="12"/>
        <end position="127"/>
    </location>
</feature>
<comment type="caution">
    <text evidence="2">The sequence shown here is derived from an EMBL/GenBank/DDBJ whole genome shotgun (WGS) entry which is preliminary data.</text>
</comment>
<dbReference type="PROSITE" id="PS50125">
    <property type="entry name" value="GUANYLATE_CYCLASE_2"/>
    <property type="match status" value="1"/>
</dbReference>
<keyword evidence="3" id="KW-1185">Reference proteome</keyword>
<name>A0AAW4FM88_9HYPH</name>
<dbReference type="SUPFAM" id="SSF48452">
    <property type="entry name" value="TPR-like"/>
    <property type="match status" value="1"/>
</dbReference>
<dbReference type="InterPro" id="IPR050697">
    <property type="entry name" value="Adenylyl/Guanylyl_Cyclase_3/4"/>
</dbReference>
<dbReference type="GO" id="GO:0035556">
    <property type="term" value="P:intracellular signal transduction"/>
    <property type="evidence" value="ECO:0007669"/>
    <property type="project" value="InterPro"/>
</dbReference>
<dbReference type="PANTHER" id="PTHR43081">
    <property type="entry name" value="ADENYLATE CYCLASE, TERMINAL-DIFFERENTIATION SPECIFIC-RELATED"/>
    <property type="match status" value="1"/>
</dbReference>
<accession>A0AAW4FM88</accession>
<evidence type="ECO:0000259" key="1">
    <source>
        <dbReference type="PROSITE" id="PS50125"/>
    </source>
</evidence>
<dbReference type="GO" id="GO:0004016">
    <property type="term" value="F:adenylate cyclase activity"/>
    <property type="evidence" value="ECO:0007669"/>
    <property type="project" value="UniProtKB-ARBA"/>
</dbReference>